<comment type="caution">
    <text evidence="1">The sequence shown here is derived from an EMBL/GenBank/DDBJ whole genome shotgun (WGS) entry which is preliminary data.</text>
</comment>
<accession>A0ABP0P7L4</accession>
<reference evidence="1 2" key="1">
    <citation type="submission" date="2024-02" db="EMBL/GenBank/DDBJ databases">
        <authorList>
            <person name="Chen Y."/>
            <person name="Shah S."/>
            <person name="Dougan E. K."/>
            <person name="Thang M."/>
            <person name="Chan C."/>
        </authorList>
    </citation>
    <scope>NUCLEOTIDE SEQUENCE [LARGE SCALE GENOMIC DNA]</scope>
</reference>
<dbReference type="EMBL" id="CAXAMN010022666">
    <property type="protein sequence ID" value="CAK9071746.1"/>
    <property type="molecule type" value="Genomic_DNA"/>
</dbReference>
<organism evidence="1 2">
    <name type="scientific">Durusdinium trenchii</name>
    <dbReference type="NCBI Taxonomy" id="1381693"/>
    <lineage>
        <taxon>Eukaryota</taxon>
        <taxon>Sar</taxon>
        <taxon>Alveolata</taxon>
        <taxon>Dinophyceae</taxon>
        <taxon>Suessiales</taxon>
        <taxon>Symbiodiniaceae</taxon>
        <taxon>Durusdinium</taxon>
    </lineage>
</organism>
<protein>
    <submittedName>
        <fullName evidence="1">Uncharacterized protein</fullName>
    </submittedName>
</protein>
<gene>
    <name evidence="1" type="ORF">CCMP2556_LOCUS35266</name>
</gene>
<keyword evidence="2" id="KW-1185">Reference proteome</keyword>
<evidence type="ECO:0000313" key="2">
    <source>
        <dbReference type="Proteomes" id="UP001642484"/>
    </source>
</evidence>
<evidence type="ECO:0000313" key="1">
    <source>
        <dbReference type="EMBL" id="CAK9071746.1"/>
    </source>
</evidence>
<proteinExistence type="predicted"/>
<dbReference type="Proteomes" id="UP001642484">
    <property type="component" value="Unassembled WGS sequence"/>
</dbReference>
<name>A0ABP0P7L4_9DINO</name>
<sequence>DDVKSRQAVQGAQHVLAADVVEPLNAHQLSSYAGMSYDSRHHLGESLENTCRLPGHTSVPLHVCEKCHSTQCICDDVDERNRSSEQVHMRVTRQLQNFVMSVMEACGGFQIDPENAVLPGTAAIQHIIEHRGGIPKTPKDTPHRQARPGDIFADDGDLLLESPLARLIGSSLLHELMDKKVRVKKQQTRTLPVGDNLYAITFDQDILWCERRRVVTECIKMWVMDIEPEMEMDTLNPKPSGQQP</sequence>
<feature type="non-terminal residue" evidence="1">
    <location>
        <position position="1"/>
    </location>
</feature>